<protein>
    <recommendedName>
        <fullName evidence="2">galactinol--sucrose galactosyltransferase</fullName>
        <ecNumber evidence="2">2.4.1.82</ecNumber>
    </recommendedName>
</protein>
<evidence type="ECO:0000256" key="5">
    <source>
        <dbReference type="SAM" id="MobiDB-lite"/>
    </source>
</evidence>
<dbReference type="OMA" id="HETQFML"/>
<organism evidence="6 7">
    <name type="scientific">Chara braunii</name>
    <name type="common">Braun's stonewort</name>
    <dbReference type="NCBI Taxonomy" id="69332"/>
    <lineage>
        <taxon>Eukaryota</taxon>
        <taxon>Viridiplantae</taxon>
        <taxon>Streptophyta</taxon>
        <taxon>Charophyceae</taxon>
        <taxon>Charales</taxon>
        <taxon>Characeae</taxon>
        <taxon>Chara</taxon>
    </lineage>
</organism>
<dbReference type="PANTHER" id="PTHR31268">
    <property type="match status" value="1"/>
</dbReference>
<dbReference type="SUPFAM" id="SSF51445">
    <property type="entry name" value="(Trans)glycosidases"/>
    <property type="match status" value="1"/>
</dbReference>
<comment type="similarity">
    <text evidence="1">Belongs to the glycosyl hydrolases 36 family.</text>
</comment>
<proteinExistence type="inferred from homology"/>
<comment type="catalytic activity">
    <reaction evidence="4">
        <text>alpha-D-galactosyl-(1-&gt;3)-1D-myo-inositol + sucrose = raffinose + myo-inositol</text>
        <dbReference type="Rhea" id="RHEA:20161"/>
        <dbReference type="ChEBI" id="CHEBI:16634"/>
        <dbReference type="ChEBI" id="CHEBI:17268"/>
        <dbReference type="ChEBI" id="CHEBI:17505"/>
        <dbReference type="ChEBI" id="CHEBI:17992"/>
        <dbReference type="EC" id="2.4.1.82"/>
    </reaction>
</comment>
<reference evidence="6 7" key="1">
    <citation type="journal article" date="2018" name="Cell">
        <title>The Chara Genome: Secondary Complexity and Implications for Plant Terrestrialization.</title>
        <authorList>
            <person name="Nishiyama T."/>
            <person name="Sakayama H."/>
            <person name="Vries J.D."/>
            <person name="Buschmann H."/>
            <person name="Saint-Marcoux D."/>
            <person name="Ullrich K.K."/>
            <person name="Haas F.B."/>
            <person name="Vanderstraeten L."/>
            <person name="Becker D."/>
            <person name="Lang D."/>
            <person name="Vosolsobe S."/>
            <person name="Rombauts S."/>
            <person name="Wilhelmsson P.K.I."/>
            <person name="Janitza P."/>
            <person name="Kern R."/>
            <person name="Heyl A."/>
            <person name="Rumpler F."/>
            <person name="Villalobos L.I.A.C."/>
            <person name="Clay J.M."/>
            <person name="Skokan R."/>
            <person name="Toyoda A."/>
            <person name="Suzuki Y."/>
            <person name="Kagoshima H."/>
            <person name="Schijlen E."/>
            <person name="Tajeshwar N."/>
            <person name="Catarino B."/>
            <person name="Hetherington A.J."/>
            <person name="Saltykova A."/>
            <person name="Bonnot C."/>
            <person name="Breuninger H."/>
            <person name="Symeonidi A."/>
            <person name="Radhakrishnan G.V."/>
            <person name="Van Nieuwerburgh F."/>
            <person name="Deforce D."/>
            <person name="Chang C."/>
            <person name="Karol K.G."/>
            <person name="Hedrich R."/>
            <person name="Ulvskov P."/>
            <person name="Glockner G."/>
            <person name="Delwiche C.F."/>
            <person name="Petrasek J."/>
            <person name="Van de Peer Y."/>
            <person name="Friml J."/>
            <person name="Beilby M."/>
            <person name="Dolan L."/>
            <person name="Kohara Y."/>
            <person name="Sugano S."/>
            <person name="Fujiyama A."/>
            <person name="Delaux P.-M."/>
            <person name="Quint M."/>
            <person name="TheiBen G."/>
            <person name="Hagemann M."/>
            <person name="Harholt J."/>
            <person name="Dunand C."/>
            <person name="Zachgo S."/>
            <person name="Langdale J."/>
            <person name="Maumus F."/>
            <person name="Straeten D.V.D."/>
            <person name="Gould S.B."/>
            <person name="Rensing S.A."/>
        </authorList>
    </citation>
    <scope>NUCLEOTIDE SEQUENCE [LARGE SCALE GENOMIC DNA]</scope>
    <source>
        <strain evidence="6 7">S276</strain>
    </source>
</reference>
<evidence type="ECO:0000313" key="6">
    <source>
        <dbReference type="EMBL" id="GBG64278.1"/>
    </source>
</evidence>
<evidence type="ECO:0000256" key="1">
    <source>
        <dbReference type="ARBA" id="ARBA00007240"/>
    </source>
</evidence>
<dbReference type="Gene3D" id="3.20.20.70">
    <property type="entry name" value="Aldolase class I"/>
    <property type="match status" value="1"/>
</dbReference>
<feature type="region of interest" description="Disordered" evidence="5">
    <location>
        <begin position="1"/>
        <end position="44"/>
    </location>
</feature>
<dbReference type="InterPro" id="IPR017853">
    <property type="entry name" value="GH"/>
</dbReference>
<evidence type="ECO:0000313" key="7">
    <source>
        <dbReference type="Proteomes" id="UP000265515"/>
    </source>
</evidence>
<dbReference type="InterPro" id="IPR008811">
    <property type="entry name" value="Glycosyl_hydrolases_36"/>
</dbReference>
<dbReference type="Proteomes" id="UP000265515">
    <property type="component" value="Unassembled WGS sequence"/>
</dbReference>
<dbReference type="STRING" id="69332.A0A388K2K3"/>
<evidence type="ECO:0000256" key="3">
    <source>
        <dbReference type="ARBA" id="ARBA00023277"/>
    </source>
</evidence>
<evidence type="ECO:0000256" key="4">
    <source>
        <dbReference type="ARBA" id="ARBA00049426"/>
    </source>
</evidence>
<dbReference type="InterPro" id="IPR013785">
    <property type="entry name" value="Aldolase_TIM"/>
</dbReference>
<keyword evidence="7" id="KW-1185">Reference proteome</keyword>
<dbReference type="Pfam" id="PF05691">
    <property type="entry name" value="Raffinose_syn"/>
    <property type="match status" value="2"/>
</dbReference>
<comment type="caution">
    <text evidence="6">The sequence shown here is derived from an EMBL/GenBank/DDBJ whole genome shotgun (WGS) entry which is preliminary data.</text>
</comment>
<accession>A0A388K2K3</accession>
<feature type="compositionally biased region" description="Basic residues" evidence="5">
    <location>
        <begin position="1"/>
        <end position="16"/>
    </location>
</feature>
<dbReference type="GO" id="GO:0047274">
    <property type="term" value="F:galactinol-sucrose galactosyltransferase activity"/>
    <property type="evidence" value="ECO:0007669"/>
    <property type="project" value="UniProtKB-EC"/>
</dbReference>
<keyword evidence="3" id="KW-0119">Carbohydrate metabolism</keyword>
<dbReference type="EMBL" id="BFEA01000048">
    <property type="protein sequence ID" value="GBG64278.1"/>
    <property type="molecule type" value="Genomic_DNA"/>
</dbReference>
<name>A0A388K2K3_CHABU</name>
<gene>
    <name evidence="6" type="ORF">CBR_g41198</name>
</gene>
<sequence length="1183" mass="127307">MGGRCGRSRARGKAFRKGREGPDGRVVREAKRGGDPDCRATQTATTSSNQINIASHLEVVTVISTVSPLEEVRFGGVRASPQCRRRFGGVHAKDPLELRRPLQRMRSCNLNATAAYVQISETGESRALFSSSTGCCGFHTLLYPGGNCGASGEAALSMTSVWASELCCRFAGRTWAAFGSGNACRSHRWAGRNGGFRAGLGCAIDRSVSFPVATPAGLRRSISYRGRRRAGTGKLLREVDQVRRRELRFVGVDRGLRFLRTQLARTTSRSRSCRRKPLFETRGLRSSCRGAPSKVESSQTRGRRLRHGETGLSFADGAYDRLPPLVRHVSAPFSPQVRARLRRPVCACFASSSTIPDSIDEDDVEEEDDSASPALLGVEDHLSGVPAGLAVRSPRPLVHSEEGLEEMAAGIFTGELPSPMAIVDGKLMVHGTSILTEVPNNVIISPDETMWGATGAFLGAEFDSSSSRHVVSLGVLRDLRFVCCFRFKLWWMAQGVGSRGKDVPVETQFLLVEGSETEESALGNRTGSSDSLSELLAGGGVFGAGQVDETAAHGKRVYTVFLPLLEKAFRACLHGNEKDELELCIESGDPAVETKSAAAAVYVSSGRNPFNVITDAVSLAEGGAPARFVIIDDGWQSTGRDHDDNAADGAVTAGTQYARRLTALKSNRKFLKEKVDDSSDEASSDSSGDAAAVPGNFGHFVKNIKNKFNLKYVYVWHALTGYWGGVCPNSVEMEHYTPSLKFPVPSPGVLVNQPDMAGDSLTLNGLGLVHPGKAFDFFNQLHAYLAASGVDGVKVDVQNILETLGAGFGGRVEITKMYHKALEESIRQNFPDNGCIACMSHNTDGLYSAKQTAVVRASDDFWPSDPAAHTVHICSVAYNSLFLGEFMQPDWDMFHSHHPAAEFHAAARAIGGCAVYVSDKPGNHDFGVLRKLVLPDGRILRARLPGRPTRDCLFVDPLRDGCSLLKIWNVNVAGGVVGAFNCQGSGWCRTGMKYVIHDPTPGHVSGHVKAADVDSLGALVADDGWNGDTAVYSHRGGELILLPRGQSVPVSLAVLEFEVFTVAPTKAVAPGVFFAPIGLVDMFNSGGAILFMKYSADSEGECSHEGQHQVHATRANDASVSSESVTMAVRGCGRFVAYSSETPKACMIDNNSTSYSYSDDDHRLSLELGKPVDGHVWTVKICY</sequence>
<dbReference type="AlphaFoldDB" id="A0A388K2K3"/>
<dbReference type="PANTHER" id="PTHR31268:SF32">
    <property type="entry name" value="GALACTINOL--SUCROSE GALACTOSYLTRANSFERASE 2-RELATED"/>
    <property type="match status" value="1"/>
</dbReference>
<dbReference type="Gramene" id="GBG64278">
    <property type="protein sequence ID" value="GBG64278"/>
    <property type="gene ID" value="CBR_g41198"/>
</dbReference>
<dbReference type="OrthoDB" id="4664297at2759"/>
<dbReference type="EC" id="2.4.1.82" evidence="2"/>
<feature type="region of interest" description="Disordered" evidence="5">
    <location>
        <begin position="285"/>
        <end position="305"/>
    </location>
</feature>
<evidence type="ECO:0000256" key="2">
    <source>
        <dbReference type="ARBA" id="ARBA00012708"/>
    </source>
</evidence>
<feature type="compositionally biased region" description="Basic and acidic residues" evidence="5">
    <location>
        <begin position="17"/>
        <end position="38"/>
    </location>
</feature>